<evidence type="ECO:0000256" key="5">
    <source>
        <dbReference type="ARBA" id="ARBA00022519"/>
    </source>
</evidence>
<evidence type="ECO:0000256" key="10">
    <source>
        <dbReference type="SAM" id="MobiDB-lite"/>
    </source>
</evidence>
<dbReference type="NCBIfam" id="TIGR01352">
    <property type="entry name" value="tonB_Cterm"/>
    <property type="match status" value="1"/>
</dbReference>
<dbReference type="RefSeq" id="WP_390214453.1">
    <property type="nucleotide sequence ID" value="NZ_JBHLXJ010000032.1"/>
</dbReference>
<comment type="similarity">
    <text evidence="2">Belongs to the TonB family.</text>
</comment>
<dbReference type="InterPro" id="IPR051045">
    <property type="entry name" value="TonB-dependent_transducer"/>
</dbReference>
<organism evidence="12 13">
    <name type="scientific">Undibacterium danionis</name>
    <dbReference type="NCBI Taxonomy" id="1812100"/>
    <lineage>
        <taxon>Bacteria</taxon>
        <taxon>Pseudomonadati</taxon>
        <taxon>Pseudomonadota</taxon>
        <taxon>Betaproteobacteria</taxon>
        <taxon>Burkholderiales</taxon>
        <taxon>Oxalobacteraceae</taxon>
        <taxon>Undibacterium</taxon>
    </lineage>
</organism>
<feature type="compositionally biased region" description="Polar residues" evidence="10">
    <location>
        <begin position="152"/>
        <end position="165"/>
    </location>
</feature>
<keyword evidence="13" id="KW-1185">Reference proteome</keyword>
<evidence type="ECO:0000256" key="1">
    <source>
        <dbReference type="ARBA" id="ARBA00004383"/>
    </source>
</evidence>
<evidence type="ECO:0000313" key="12">
    <source>
        <dbReference type="EMBL" id="MFC0351786.1"/>
    </source>
</evidence>
<evidence type="ECO:0000259" key="11">
    <source>
        <dbReference type="PROSITE" id="PS52015"/>
    </source>
</evidence>
<dbReference type="SUPFAM" id="SSF74653">
    <property type="entry name" value="TolA/TonB C-terminal domain"/>
    <property type="match status" value="1"/>
</dbReference>
<keyword evidence="5" id="KW-0997">Cell inner membrane</keyword>
<keyword evidence="7" id="KW-0653">Protein transport</keyword>
<evidence type="ECO:0000256" key="6">
    <source>
        <dbReference type="ARBA" id="ARBA00022692"/>
    </source>
</evidence>
<keyword evidence="3" id="KW-0813">Transport</keyword>
<proteinExistence type="inferred from homology"/>
<accession>A0ABV6IIY1</accession>
<feature type="compositionally biased region" description="Basic and acidic residues" evidence="10">
    <location>
        <begin position="378"/>
        <end position="387"/>
    </location>
</feature>
<evidence type="ECO:0000256" key="7">
    <source>
        <dbReference type="ARBA" id="ARBA00022927"/>
    </source>
</evidence>
<feature type="region of interest" description="Disordered" evidence="10">
    <location>
        <begin position="136"/>
        <end position="189"/>
    </location>
</feature>
<dbReference type="Gene3D" id="3.30.1150.10">
    <property type="match status" value="1"/>
</dbReference>
<dbReference type="InterPro" id="IPR006260">
    <property type="entry name" value="TonB/TolA_C"/>
</dbReference>
<sequence>MSKIEICKSKFNNQFFTTVILLIALLYFEAPVLAQKKPIINTAKQDFTTCKIEYPRSSLRNEETGTTTVEVALDQDGNSTEITVLKSSGFRNLDNAVLKAFETCIFSPQIVKGKRVASVLKVAYVFSLEGSIATKSTPEVTPLGNSKDDTNQAKATKSISSTALTNERDKNRVTTDSSKSLAQNQVDTSKAITSAEPLQHALVRPLEKGNIKRTDENNENLLENPTEKYFYDRAKSVCASELDAEIRAVKNFCQIEDCYNVQKQIDGLRYRFESRMRQKLIYTYHFLNGESDLTTTTMRLSKEIENDEQGLVLQDEAARTMKRPRPQLIEKDKAEIRSAICAGKFLQKYIADAPLSPKLIKEADEIANKAISMTTQSKADHSSRFKMTENNGSAPQVKTKTVDDSRPEYKKAPKSKVQYLHDPLALANHCVSLDPNLRLYGGFKNSCNEKVTYTYCVYKPKKNSWGELFDCEGDMAKKPQIGALTIKALDSDSEHTNGGLRVHWFACFHGAVPKEVTFNGVEIRGKCIHE</sequence>
<gene>
    <name evidence="12" type="ORF">ACFFJH_18355</name>
</gene>
<dbReference type="PROSITE" id="PS52015">
    <property type="entry name" value="TONB_CTD"/>
    <property type="match status" value="1"/>
</dbReference>
<reference evidence="12 13" key="1">
    <citation type="submission" date="2024-09" db="EMBL/GenBank/DDBJ databases">
        <authorList>
            <person name="Sun Q."/>
            <person name="Mori K."/>
        </authorList>
    </citation>
    <scope>NUCLEOTIDE SEQUENCE [LARGE SCALE GENOMIC DNA]</scope>
    <source>
        <strain evidence="12 13">CCM 8677</strain>
    </source>
</reference>
<evidence type="ECO:0000256" key="2">
    <source>
        <dbReference type="ARBA" id="ARBA00006555"/>
    </source>
</evidence>
<keyword evidence="8" id="KW-1133">Transmembrane helix</keyword>
<keyword evidence="4" id="KW-1003">Cell membrane</keyword>
<feature type="compositionally biased region" description="Basic and acidic residues" evidence="10">
    <location>
        <begin position="400"/>
        <end position="410"/>
    </location>
</feature>
<dbReference type="Proteomes" id="UP001589844">
    <property type="component" value="Unassembled WGS sequence"/>
</dbReference>
<dbReference type="InterPro" id="IPR037682">
    <property type="entry name" value="TonB_C"/>
</dbReference>
<evidence type="ECO:0000256" key="3">
    <source>
        <dbReference type="ARBA" id="ARBA00022448"/>
    </source>
</evidence>
<dbReference type="PANTHER" id="PTHR33446:SF2">
    <property type="entry name" value="PROTEIN TONB"/>
    <property type="match status" value="1"/>
</dbReference>
<evidence type="ECO:0000313" key="13">
    <source>
        <dbReference type="Proteomes" id="UP001589844"/>
    </source>
</evidence>
<comment type="subcellular location">
    <subcellularLocation>
        <location evidence="1">Cell inner membrane</location>
        <topology evidence="1">Single-pass membrane protein</topology>
        <orientation evidence="1">Periplasmic side</orientation>
    </subcellularLocation>
</comment>
<comment type="caution">
    <text evidence="12">The sequence shown here is derived from an EMBL/GenBank/DDBJ whole genome shotgun (WGS) entry which is preliminary data.</text>
</comment>
<keyword evidence="6" id="KW-0812">Transmembrane</keyword>
<dbReference type="EMBL" id="JBHLXJ010000032">
    <property type="protein sequence ID" value="MFC0351786.1"/>
    <property type="molecule type" value="Genomic_DNA"/>
</dbReference>
<dbReference type="Pfam" id="PF03544">
    <property type="entry name" value="TonB_C"/>
    <property type="match status" value="1"/>
</dbReference>
<protein>
    <submittedName>
        <fullName evidence="12">Energy transducer TonB</fullName>
    </submittedName>
</protein>
<evidence type="ECO:0000256" key="8">
    <source>
        <dbReference type="ARBA" id="ARBA00022989"/>
    </source>
</evidence>
<feature type="region of interest" description="Disordered" evidence="10">
    <location>
        <begin position="377"/>
        <end position="410"/>
    </location>
</feature>
<name>A0ABV6IIY1_9BURK</name>
<feature type="compositionally biased region" description="Polar residues" evidence="10">
    <location>
        <begin position="174"/>
        <end position="189"/>
    </location>
</feature>
<feature type="compositionally biased region" description="Polar residues" evidence="10">
    <location>
        <begin position="388"/>
        <end position="399"/>
    </location>
</feature>
<evidence type="ECO:0000256" key="9">
    <source>
        <dbReference type="ARBA" id="ARBA00023136"/>
    </source>
</evidence>
<evidence type="ECO:0000256" key="4">
    <source>
        <dbReference type="ARBA" id="ARBA00022475"/>
    </source>
</evidence>
<keyword evidence="9" id="KW-0472">Membrane</keyword>
<feature type="domain" description="TonB C-terminal" evidence="11">
    <location>
        <begin position="39"/>
        <end position="135"/>
    </location>
</feature>
<dbReference type="PANTHER" id="PTHR33446">
    <property type="entry name" value="PROTEIN TONB-RELATED"/>
    <property type="match status" value="1"/>
</dbReference>